<evidence type="ECO:0000256" key="2">
    <source>
        <dbReference type="SAM" id="MobiDB-lite"/>
    </source>
</evidence>
<name>A0A226D060_FOLCA</name>
<dbReference type="OrthoDB" id="430476at2759"/>
<evidence type="ECO:0000256" key="3">
    <source>
        <dbReference type="SAM" id="Phobius"/>
    </source>
</evidence>
<feature type="coiled-coil region" evidence="1">
    <location>
        <begin position="325"/>
        <end position="352"/>
    </location>
</feature>
<evidence type="ECO:0000313" key="5">
    <source>
        <dbReference type="Proteomes" id="UP000198287"/>
    </source>
</evidence>
<keyword evidence="5" id="KW-1185">Reference proteome</keyword>
<feature type="transmembrane region" description="Helical" evidence="3">
    <location>
        <begin position="633"/>
        <end position="658"/>
    </location>
</feature>
<evidence type="ECO:0000256" key="1">
    <source>
        <dbReference type="SAM" id="Coils"/>
    </source>
</evidence>
<feature type="transmembrane region" description="Helical" evidence="3">
    <location>
        <begin position="266"/>
        <end position="289"/>
    </location>
</feature>
<comment type="caution">
    <text evidence="4">The sequence shown here is derived from an EMBL/GenBank/DDBJ whole genome shotgun (WGS) entry which is preliminary data.</text>
</comment>
<dbReference type="CDD" id="cd09272">
    <property type="entry name" value="RNase_HI_RT_Ty1"/>
    <property type="match status" value="1"/>
</dbReference>
<dbReference type="Proteomes" id="UP000198287">
    <property type="component" value="Unassembled WGS sequence"/>
</dbReference>
<dbReference type="AlphaFoldDB" id="A0A226D060"/>
<proteinExistence type="predicted"/>
<feature type="region of interest" description="Disordered" evidence="2">
    <location>
        <begin position="90"/>
        <end position="147"/>
    </location>
</feature>
<dbReference type="PANTHER" id="PTHR11439">
    <property type="entry name" value="GAG-POL-RELATED RETROTRANSPOSON"/>
    <property type="match status" value="1"/>
</dbReference>
<dbReference type="OMA" id="HFRISSC"/>
<organism evidence="4 5">
    <name type="scientific">Folsomia candida</name>
    <name type="common">Springtail</name>
    <dbReference type="NCBI Taxonomy" id="158441"/>
    <lineage>
        <taxon>Eukaryota</taxon>
        <taxon>Metazoa</taxon>
        <taxon>Ecdysozoa</taxon>
        <taxon>Arthropoda</taxon>
        <taxon>Hexapoda</taxon>
        <taxon>Collembola</taxon>
        <taxon>Entomobryomorpha</taxon>
        <taxon>Isotomoidea</taxon>
        <taxon>Isotomidae</taxon>
        <taxon>Proisotominae</taxon>
        <taxon>Folsomia</taxon>
    </lineage>
</organism>
<reference evidence="4 5" key="1">
    <citation type="submission" date="2015-12" db="EMBL/GenBank/DDBJ databases">
        <title>The genome of Folsomia candida.</title>
        <authorList>
            <person name="Faddeeva A."/>
            <person name="Derks M.F."/>
            <person name="Anvar Y."/>
            <person name="Smit S."/>
            <person name="Van Straalen N."/>
            <person name="Roelofs D."/>
        </authorList>
    </citation>
    <scope>NUCLEOTIDE SEQUENCE [LARGE SCALE GENOMIC DNA]</scope>
    <source>
        <strain evidence="4 5">VU population</strain>
        <tissue evidence="4">Whole body</tissue>
    </source>
</reference>
<keyword evidence="3" id="KW-0812">Transmembrane</keyword>
<dbReference type="EMBL" id="LNIX01000044">
    <property type="protein sequence ID" value="OXA38609.1"/>
    <property type="molecule type" value="Genomic_DNA"/>
</dbReference>
<protein>
    <submittedName>
        <fullName evidence="4">Copia protein</fullName>
    </submittedName>
</protein>
<keyword evidence="3" id="KW-1133">Transmembrane helix</keyword>
<accession>A0A226D060</accession>
<keyword evidence="1" id="KW-0175">Coiled coil</keyword>
<gene>
    <name evidence="4" type="ORF">Fcan01_26643</name>
</gene>
<keyword evidence="3" id="KW-0472">Membrane</keyword>
<dbReference type="PANTHER" id="PTHR11439:SF483">
    <property type="entry name" value="PEPTIDE SYNTHASE GLIP-LIKE, PUTATIVE (AFU_ORTHOLOGUE AFUA_3G12920)-RELATED"/>
    <property type="match status" value="1"/>
</dbReference>
<sequence>MSWLRTFLKELGIPQGPTPVFVDNTSAIRLVENPEFHKRTKHIDVKYHFVRELNESNQISTRYVPTNEQRADIFTKPLARAKFVENRSNLGMIEAPHAQSEGERDGESDPDVASPELPEPATPLHAHLTVDTDDDDRSDTKRQRGPRNLGKVGMLHWLMVLLLIMTSQGDAVHITSSRPILWRKSKIPIISGYEKVFVKLQLISPCILINASMMHYETLQDARRMCEEAYQNKFMKELEKMCPATKRKETAQVNKRKPRSKRVRRLVPIIAIIVVGLVMAGAAVGDFLLSVSNSRRLGQAEDVILAQDREMEVPNKETNLTEVALTKLRRDFNQLAEELESHERDFHELKSKSPTAHFVLSSIMSGLTIGTPIIKAGARDFKRGFVSPLLFDYLNISLPCETTTCQMEHATADGCGFKAKDGNALEMEISIPTIDPNMTLVVVDPFDFLVQTENQTCRASYTGPTTAVLSPSGCPVALNVRITGAYELVYAATQECLPDKEEDRSHFRISSCKTRRAGDEKELIQVKSHHGFLYIYCWKSQITIENQLQPCPEEVFILPIGTRFQINDKDFVRSVVNIIHQESPDPAFTIKTNHHLNPRLNLSELMRDPMLTHVFNPHAEGHHFGTDRDHGHLMLGLLVGLLIIIGILVVVIVLCYYCNRKVKVEVIKTPKPHHQDLINHLLGYSAQNVWNRILIKTPIQISLRENMRNMEYYVDQGP</sequence>
<evidence type="ECO:0000313" key="4">
    <source>
        <dbReference type="EMBL" id="OXA38609.1"/>
    </source>
</evidence>